<evidence type="ECO:0000256" key="2">
    <source>
        <dbReference type="ARBA" id="ARBA00008970"/>
    </source>
</evidence>
<organism evidence="8 9">
    <name type="scientific">Dreissena polymorpha</name>
    <name type="common">Zebra mussel</name>
    <name type="synonym">Mytilus polymorpha</name>
    <dbReference type="NCBI Taxonomy" id="45954"/>
    <lineage>
        <taxon>Eukaryota</taxon>
        <taxon>Metazoa</taxon>
        <taxon>Spiralia</taxon>
        <taxon>Lophotrochozoa</taxon>
        <taxon>Mollusca</taxon>
        <taxon>Bivalvia</taxon>
        <taxon>Autobranchia</taxon>
        <taxon>Heteroconchia</taxon>
        <taxon>Euheterodonta</taxon>
        <taxon>Imparidentia</taxon>
        <taxon>Neoheterodontei</taxon>
        <taxon>Myida</taxon>
        <taxon>Dreissenoidea</taxon>
        <taxon>Dreissenidae</taxon>
        <taxon>Dreissena</taxon>
    </lineage>
</organism>
<feature type="compositionally biased region" description="Basic and acidic residues" evidence="7">
    <location>
        <begin position="101"/>
        <end position="113"/>
    </location>
</feature>
<dbReference type="GO" id="GO:1990904">
    <property type="term" value="C:ribonucleoprotein complex"/>
    <property type="evidence" value="ECO:0007669"/>
    <property type="project" value="UniProtKB-KW"/>
</dbReference>
<evidence type="ECO:0000256" key="5">
    <source>
        <dbReference type="ARBA" id="ARBA00023274"/>
    </source>
</evidence>
<dbReference type="EMBL" id="JAIWYP010000005">
    <property type="protein sequence ID" value="KAH3819242.1"/>
    <property type="molecule type" value="Genomic_DNA"/>
</dbReference>
<keyword evidence="5" id="KW-0687">Ribonucleoprotein</keyword>
<dbReference type="AlphaFoldDB" id="A0A9D4GSN5"/>
<name>A0A9D4GSN5_DREPO</name>
<dbReference type="PANTHER" id="PTHR13362">
    <property type="entry name" value="MITOCHONDRIAL RIBOSOMAL PROTEIN S33"/>
    <property type="match status" value="1"/>
</dbReference>
<evidence type="ECO:0000313" key="9">
    <source>
        <dbReference type="Proteomes" id="UP000828390"/>
    </source>
</evidence>
<dbReference type="Proteomes" id="UP000828390">
    <property type="component" value="Unassembled WGS sequence"/>
</dbReference>
<accession>A0A9D4GSN5</accession>
<evidence type="ECO:0000313" key="8">
    <source>
        <dbReference type="EMBL" id="KAH3819242.1"/>
    </source>
</evidence>
<keyword evidence="3" id="KW-0689">Ribosomal protein</keyword>
<evidence type="ECO:0000256" key="4">
    <source>
        <dbReference type="ARBA" id="ARBA00023128"/>
    </source>
</evidence>
<evidence type="ECO:0000256" key="7">
    <source>
        <dbReference type="SAM" id="MobiDB-lite"/>
    </source>
</evidence>
<reference evidence="8" key="2">
    <citation type="submission" date="2020-11" db="EMBL/GenBank/DDBJ databases">
        <authorList>
            <person name="McCartney M.A."/>
            <person name="Auch B."/>
            <person name="Kono T."/>
            <person name="Mallez S."/>
            <person name="Becker A."/>
            <person name="Gohl D.M."/>
            <person name="Silverstein K.A.T."/>
            <person name="Koren S."/>
            <person name="Bechman K.B."/>
            <person name="Herman A."/>
            <person name="Abrahante J.E."/>
            <person name="Garbe J."/>
        </authorList>
    </citation>
    <scope>NUCLEOTIDE SEQUENCE</scope>
    <source>
        <strain evidence="8">Duluth1</strain>
        <tissue evidence="8">Whole animal</tissue>
    </source>
</reference>
<dbReference type="OrthoDB" id="5980584at2759"/>
<gene>
    <name evidence="8" type="ORF">DPMN_120976</name>
</gene>
<sequence length="113" mass="13301">MTSKYAQRMARLSSKIFGEVTRATDIKSMKVVKIFSGLPAHLDPEKVQYYPRLKEMKALTDDLRHHGLFIDEHLDFKEEMLRRRAARGLEKKVPHHIQKRREKEKQQKESAAS</sequence>
<reference evidence="8" key="1">
    <citation type="journal article" date="2019" name="bioRxiv">
        <title>The Genome of the Zebra Mussel, Dreissena polymorpha: A Resource for Invasive Species Research.</title>
        <authorList>
            <person name="McCartney M.A."/>
            <person name="Auch B."/>
            <person name="Kono T."/>
            <person name="Mallez S."/>
            <person name="Zhang Y."/>
            <person name="Obille A."/>
            <person name="Becker A."/>
            <person name="Abrahante J.E."/>
            <person name="Garbe J."/>
            <person name="Badalamenti J.P."/>
            <person name="Herman A."/>
            <person name="Mangelson H."/>
            <person name="Liachko I."/>
            <person name="Sullivan S."/>
            <person name="Sone E.D."/>
            <person name="Koren S."/>
            <person name="Silverstein K.A.T."/>
            <person name="Beckman K.B."/>
            <person name="Gohl D.M."/>
        </authorList>
    </citation>
    <scope>NUCLEOTIDE SEQUENCE</scope>
    <source>
        <strain evidence="8">Duluth1</strain>
        <tissue evidence="8">Whole animal</tissue>
    </source>
</reference>
<evidence type="ECO:0000256" key="1">
    <source>
        <dbReference type="ARBA" id="ARBA00004173"/>
    </source>
</evidence>
<comment type="caution">
    <text evidence="8">The sequence shown here is derived from an EMBL/GenBank/DDBJ whole genome shotgun (WGS) entry which is preliminary data.</text>
</comment>
<dbReference type="GO" id="GO:0005739">
    <property type="term" value="C:mitochondrion"/>
    <property type="evidence" value="ECO:0007669"/>
    <property type="project" value="UniProtKB-SubCell"/>
</dbReference>
<dbReference type="Pfam" id="PF08293">
    <property type="entry name" value="MRP-S33"/>
    <property type="match status" value="1"/>
</dbReference>
<protein>
    <recommendedName>
        <fullName evidence="6">Small ribosomal subunit protein mS33</fullName>
    </recommendedName>
</protein>
<feature type="region of interest" description="Disordered" evidence="7">
    <location>
        <begin position="87"/>
        <end position="113"/>
    </location>
</feature>
<comment type="similarity">
    <text evidence="2">Belongs to the mitochondrion-specific ribosomal protein mS33 family.</text>
</comment>
<keyword evidence="4" id="KW-0496">Mitochondrion</keyword>
<dbReference type="GO" id="GO:0005840">
    <property type="term" value="C:ribosome"/>
    <property type="evidence" value="ECO:0007669"/>
    <property type="project" value="UniProtKB-KW"/>
</dbReference>
<dbReference type="PANTHER" id="PTHR13362:SF2">
    <property type="entry name" value="SMALL RIBOSOMAL SUBUNIT PROTEIN MS33"/>
    <property type="match status" value="1"/>
</dbReference>
<comment type="subcellular location">
    <subcellularLocation>
        <location evidence="1">Mitochondrion</location>
    </subcellularLocation>
</comment>
<dbReference type="InterPro" id="IPR013219">
    <property type="entry name" value="Ribosomal_mS33"/>
</dbReference>
<evidence type="ECO:0000256" key="3">
    <source>
        <dbReference type="ARBA" id="ARBA00022980"/>
    </source>
</evidence>
<proteinExistence type="inferred from homology"/>
<keyword evidence="9" id="KW-1185">Reference proteome</keyword>
<evidence type="ECO:0000256" key="6">
    <source>
        <dbReference type="ARBA" id="ARBA00035132"/>
    </source>
</evidence>